<proteinExistence type="predicted"/>
<sequence>MQTTLLTLLLTTSLASAALHSNGICYTSIGGQAVFNQEITNKACGNYLMRNTGGEWWDTCPDCKIITTGPLNHCNSADGHIGGDEWTYYCELNGGSPMTG</sequence>
<feature type="signal peptide" evidence="1">
    <location>
        <begin position="1"/>
        <end position="17"/>
    </location>
</feature>
<name>A0A2V1E8P2_9PLEO</name>
<dbReference type="Proteomes" id="UP000244855">
    <property type="component" value="Unassembled WGS sequence"/>
</dbReference>
<organism evidence="2 3">
    <name type="scientific">Periconia macrospinosa</name>
    <dbReference type="NCBI Taxonomy" id="97972"/>
    <lineage>
        <taxon>Eukaryota</taxon>
        <taxon>Fungi</taxon>
        <taxon>Dikarya</taxon>
        <taxon>Ascomycota</taxon>
        <taxon>Pezizomycotina</taxon>
        <taxon>Dothideomycetes</taxon>
        <taxon>Pleosporomycetidae</taxon>
        <taxon>Pleosporales</taxon>
        <taxon>Massarineae</taxon>
        <taxon>Periconiaceae</taxon>
        <taxon>Periconia</taxon>
    </lineage>
</organism>
<evidence type="ECO:0000313" key="3">
    <source>
        <dbReference type="Proteomes" id="UP000244855"/>
    </source>
</evidence>
<feature type="chain" id="PRO_5016097705" evidence="1">
    <location>
        <begin position="18"/>
        <end position="100"/>
    </location>
</feature>
<protein>
    <submittedName>
        <fullName evidence="2">Uncharacterized protein</fullName>
    </submittedName>
</protein>
<dbReference type="AlphaFoldDB" id="A0A2V1E8P2"/>
<keyword evidence="3" id="KW-1185">Reference proteome</keyword>
<keyword evidence="1" id="KW-0732">Signal</keyword>
<gene>
    <name evidence="2" type="ORF">DM02DRAFT_584175</name>
</gene>
<evidence type="ECO:0000256" key="1">
    <source>
        <dbReference type="SAM" id="SignalP"/>
    </source>
</evidence>
<evidence type="ECO:0000313" key="2">
    <source>
        <dbReference type="EMBL" id="PVI05605.1"/>
    </source>
</evidence>
<reference evidence="2 3" key="1">
    <citation type="journal article" date="2018" name="Sci. Rep.">
        <title>Comparative genomics provides insights into the lifestyle and reveals functional heterogeneity of dark septate endophytic fungi.</title>
        <authorList>
            <person name="Knapp D.G."/>
            <person name="Nemeth J.B."/>
            <person name="Barry K."/>
            <person name="Hainaut M."/>
            <person name="Henrissat B."/>
            <person name="Johnson J."/>
            <person name="Kuo A."/>
            <person name="Lim J.H.P."/>
            <person name="Lipzen A."/>
            <person name="Nolan M."/>
            <person name="Ohm R.A."/>
            <person name="Tamas L."/>
            <person name="Grigoriev I.V."/>
            <person name="Spatafora J.W."/>
            <person name="Nagy L.G."/>
            <person name="Kovacs G.M."/>
        </authorList>
    </citation>
    <scope>NUCLEOTIDE SEQUENCE [LARGE SCALE GENOMIC DNA]</scope>
    <source>
        <strain evidence="2 3">DSE2036</strain>
    </source>
</reference>
<dbReference type="OrthoDB" id="3489571at2759"/>
<accession>A0A2V1E8P2</accession>
<dbReference type="EMBL" id="KZ805313">
    <property type="protein sequence ID" value="PVI05605.1"/>
    <property type="molecule type" value="Genomic_DNA"/>
</dbReference>